<comment type="caution">
    <text evidence="2">The sequence shown here is derived from an EMBL/GenBank/DDBJ whole genome shotgun (WGS) entry which is preliminary data.</text>
</comment>
<dbReference type="AlphaFoldDB" id="A0A2N7AUH9"/>
<evidence type="ECO:0000313" key="3">
    <source>
        <dbReference type="Proteomes" id="UP000235649"/>
    </source>
</evidence>
<reference evidence="2 3" key="1">
    <citation type="submission" date="2017-05" db="EMBL/GenBank/DDBJ databases">
        <title>Lactobacillus nurukis nov., sp. nov., isolated from nuruk.</title>
        <authorList>
            <person name="Kim S.-J."/>
        </authorList>
    </citation>
    <scope>NUCLEOTIDE SEQUENCE [LARGE SCALE GENOMIC DNA]</scope>
    <source>
        <strain evidence="2 3">SYF10-1a</strain>
    </source>
</reference>
<keyword evidence="1" id="KW-0812">Transmembrane</keyword>
<feature type="transmembrane region" description="Helical" evidence="1">
    <location>
        <begin position="44"/>
        <end position="64"/>
    </location>
</feature>
<evidence type="ECO:0000256" key="1">
    <source>
        <dbReference type="SAM" id="Phobius"/>
    </source>
</evidence>
<evidence type="ECO:0000313" key="2">
    <source>
        <dbReference type="EMBL" id="PMD70763.1"/>
    </source>
</evidence>
<keyword evidence="1" id="KW-0472">Membrane</keyword>
<dbReference type="InterPro" id="IPR025037">
    <property type="entry name" value="DUF3923"/>
</dbReference>
<dbReference type="Pfam" id="PF13061">
    <property type="entry name" value="DUF3923"/>
    <property type="match status" value="1"/>
</dbReference>
<organism evidence="2 3">
    <name type="scientific">Companilactobacillus nuruki</name>
    <dbReference type="NCBI Taxonomy" id="1993540"/>
    <lineage>
        <taxon>Bacteria</taxon>
        <taxon>Bacillati</taxon>
        <taxon>Bacillota</taxon>
        <taxon>Bacilli</taxon>
        <taxon>Lactobacillales</taxon>
        <taxon>Lactobacillaceae</taxon>
        <taxon>Companilactobacillus</taxon>
    </lineage>
</organism>
<dbReference type="OrthoDB" id="2413843at2"/>
<keyword evidence="3" id="KW-1185">Reference proteome</keyword>
<proteinExistence type="predicted"/>
<dbReference type="RefSeq" id="WP_102196067.1">
    <property type="nucleotide sequence ID" value="NZ_NIPR01000015.1"/>
</dbReference>
<name>A0A2N7AUH9_9LACO</name>
<protein>
    <submittedName>
        <fullName evidence="2">NADH:ubiquinone oxidoreductase</fullName>
    </submittedName>
</protein>
<dbReference type="Proteomes" id="UP000235649">
    <property type="component" value="Unassembled WGS sequence"/>
</dbReference>
<keyword evidence="2" id="KW-0830">Ubiquinone</keyword>
<gene>
    <name evidence="2" type="ORF">CBP76_06125</name>
</gene>
<accession>A0A2N7AUH9</accession>
<keyword evidence="1" id="KW-1133">Transmembrane helix</keyword>
<sequence>MKVWKGLNIFWSIVFIIGFVWILIRKTDGAGVVQNSEIRMINLLVLVIAVILVGICQLAIRYFIKKSSN</sequence>
<feature type="transmembrane region" description="Helical" evidence="1">
    <location>
        <begin position="7"/>
        <end position="24"/>
    </location>
</feature>
<dbReference type="EMBL" id="NIPR01000015">
    <property type="protein sequence ID" value="PMD70763.1"/>
    <property type="molecule type" value="Genomic_DNA"/>
</dbReference>